<dbReference type="Proteomes" id="UP000262917">
    <property type="component" value="Unassembled WGS sequence"/>
</dbReference>
<comment type="cofactor">
    <cofactor evidence="1">
        <name>Mg(2+)</name>
        <dbReference type="ChEBI" id="CHEBI:18420"/>
    </cofactor>
</comment>
<dbReference type="SUPFAM" id="SSF89562">
    <property type="entry name" value="RraA-like"/>
    <property type="match status" value="1"/>
</dbReference>
<dbReference type="Gene3D" id="3.50.30.40">
    <property type="entry name" value="Ribonuclease E inhibitor RraA/RraA-like"/>
    <property type="match status" value="1"/>
</dbReference>
<keyword evidence="3" id="KW-1185">Reference proteome</keyword>
<evidence type="ECO:0000256" key="1">
    <source>
        <dbReference type="PIRSR" id="PIRSR605493-1"/>
    </source>
</evidence>
<dbReference type="PANTHER" id="PTHR21485">
    <property type="entry name" value="HAD SUPERFAMILY MEMBERS CMAS AND KDSC"/>
    <property type="match status" value="1"/>
</dbReference>
<dbReference type="InterPro" id="IPR050793">
    <property type="entry name" value="CMP-NeuNAc_synthase"/>
</dbReference>
<dbReference type="EMBL" id="QVPD01000002">
    <property type="protein sequence ID" value="RFP62061.1"/>
    <property type="molecule type" value="Genomic_DNA"/>
</dbReference>
<gene>
    <name evidence="2" type="ORF">D0Y53_03140</name>
</gene>
<dbReference type="CDD" id="cd02513">
    <property type="entry name" value="CMP-NeuAc_Synthase"/>
    <property type="match status" value="1"/>
</dbReference>
<dbReference type="Pfam" id="PF02348">
    <property type="entry name" value="CTP_transf_3"/>
    <property type="match status" value="1"/>
</dbReference>
<dbReference type="Pfam" id="PF03737">
    <property type="entry name" value="RraA-like"/>
    <property type="match status" value="1"/>
</dbReference>
<dbReference type="RefSeq" id="WP_117201736.1">
    <property type="nucleotide sequence ID" value="NZ_JBHTBK010000008.1"/>
</dbReference>
<dbReference type="InterPro" id="IPR036704">
    <property type="entry name" value="RraA/RraA-like_sf"/>
</dbReference>
<feature type="binding site" evidence="1">
    <location>
        <position position="333"/>
    </location>
    <ligand>
        <name>substrate</name>
    </ligand>
</feature>
<dbReference type="CDD" id="cd16841">
    <property type="entry name" value="RraA_family"/>
    <property type="match status" value="1"/>
</dbReference>
<name>A0A372DR59_9GAMM</name>
<dbReference type="InterPro" id="IPR005493">
    <property type="entry name" value="RraA/RraA-like"/>
</dbReference>
<feature type="binding site" evidence="1">
    <location>
        <position position="334"/>
    </location>
    <ligand>
        <name>Mg(2+)</name>
        <dbReference type="ChEBI" id="CHEBI:18420"/>
    </ligand>
</feature>
<keyword evidence="1" id="KW-0460">Magnesium</keyword>
<sequence>MKTVAFLPAKGNSDRIGNKNVRLLDGKPLFLHTLDKLLACDFIDEVCLDTESEEIAAMAAERDCRVLMRDPKLASNATDGNRLFMNQVRQVEADIYLQALCTSPFIEPDTVRRGVETLALPGTPHDSAVLVRKERLYTWRNGRPSYDIANIPNSFTLDETVIETMGLYIVRRDAALRLERRIGDHPLLLEASPLEAIDVNWPEDFALAELIEAGRRERDRCLLNNLKGLLSSPMLSDILDDHGYPDQVVRGLAPNLPDVRMLGRAKTLRLRKLEDGEDFRGIYKALDSYATVVPNDVIVVENEIGQYAYFGELNANLAIRRGAAGVVVGGMTRDSADVVRLGLPVFAQGYSCQDVRKRATLDSVNKPVTIQGVRVAPEDLVFGDREGLVVIPRRVEASVLDAALRVATNEKRILIDISEGAEVERLTREYGFF</sequence>
<evidence type="ECO:0000313" key="3">
    <source>
        <dbReference type="Proteomes" id="UP000262917"/>
    </source>
</evidence>
<dbReference type="PANTHER" id="PTHR21485:SF6">
    <property type="entry name" value="N-ACYLNEURAMINATE CYTIDYLYLTRANSFERASE-RELATED"/>
    <property type="match status" value="1"/>
</dbReference>
<reference evidence="2 3" key="1">
    <citation type="submission" date="2018-08" db="EMBL/GenBank/DDBJ databases">
        <title>Lysobacter weifangensis sp. nov., a new member of the family 'Xanthomonadaceae', isolated from soil in a farmland.</title>
        <authorList>
            <person name="Zhao H."/>
        </authorList>
    </citation>
    <scope>NUCLEOTIDE SEQUENCE [LARGE SCALE GENOMIC DNA]</scope>
    <source>
        <strain evidence="2 3">WF-2</strain>
    </source>
</reference>
<dbReference type="Gene3D" id="3.90.550.10">
    <property type="entry name" value="Spore Coat Polysaccharide Biosynthesis Protein SpsA, Chain A"/>
    <property type="match status" value="1"/>
</dbReference>
<protein>
    <submittedName>
        <fullName evidence="2">Cytidyltransferase</fullName>
    </submittedName>
</protein>
<organism evidence="2 3">
    <name type="scientific">Cognatiluteimonas weifangensis</name>
    <dbReference type="NCBI Taxonomy" id="2303539"/>
    <lineage>
        <taxon>Bacteria</taxon>
        <taxon>Pseudomonadati</taxon>
        <taxon>Pseudomonadota</taxon>
        <taxon>Gammaproteobacteria</taxon>
        <taxon>Lysobacterales</taxon>
        <taxon>Lysobacteraceae</taxon>
        <taxon>Cognatiluteimonas</taxon>
    </lineage>
</organism>
<dbReference type="GO" id="GO:0008781">
    <property type="term" value="F:N-acylneuraminate cytidylyltransferase activity"/>
    <property type="evidence" value="ECO:0007669"/>
    <property type="project" value="TreeGrafter"/>
</dbReference>
<dbReference type="SUPFAM" id="SSF53448">
    <property type="entry name" value="Nucleotide-diphospho-sugar transferases"/>
    <property type="match status" value="1"/>
</dbReference>
<evidence type="ECO:0000313" key="2">
    <source>
        <dbReference type="EMBL" id="RFP62061.1"/>
    </source>
</evidence>
<keyword evidence="2" id="KW-0808">Transferase</keyword>
<dbReference type="OrthoDB" id="9805604at2"/>
<comment type="caution">
    <text evidence="2">The sequence shown here is derived from an EMBL/GenBank/DDBJ whole genome shotgun (WGS) entry which is preliminary data.</text>
</comment>
<keyword evidence="1" id="KW-0479">Metal-binding</keyword>
<dbReference type="InterPro" id="IPR029044">
    <property type="entry name" value="Nucleotide-diphossugar_trans"/>
</dbReference>
<proteinExistence type="predicted"/>
<dbReference type="GO" id="GO:0046872">
    <property type="term" value="F:metal ion binding"/>
    <property type="evidence" value="ECO:0007669"/>
    <property type="project" value="UniProtKB-KW"/>
</dbReference>
<dbReference type="InterPro" id="IPR003329">
    <property type="entry name" value="Cytidylyl_trans"/>
</dbReference>
<accession>A0A372DR59</accession>
<dbReference type="AlphaFoldDB" id="A0A372DR59"/>